<dbReference type="EMBL" id="BAUJ01000014">
    <property type="protein sequence ID" value="GAD89037.1"/>
    <property type="molecule type" value="Genomic_DNA"/>
</dbReference>
<dbReference type="GO" id="GO:0006355">
    <property type="term" value="P:regulation of DNA-templated transcription"/>
    <property type="evidence" value="ECO:0007669"/>
    <property type="project" value="UniProtKB-UniRule"/>
</dbReference>
<dbReference type="InterPro" id="IPR016867">
    <property type="entry name" value="GcvR"/>
</dbReference>
<dbReference type="InterPro" id="IPR045865">
    <property type="entry name" value="ACT-like_dom_sf"/>
</dbReference>
<dbReference type="PIRSF" id="PIRSF028103">
    <property type="entry name" value="GcvR"/>
    <property type="match status" value="1"/>
</dbReference>
<dbReference type="Proteomes" id="UP000017800">
    <property type="component" value="Unassembled WGS sequence"/>
</dbReference>
<reference evidence="2 3" key="1">
    <citation type="submission" date="2013-11" db="EMBL/GenBank/DDBJ databases">
        <title>Whole genome shotgun sequence of Vibrio halioticoli NBRC 102217.</title>
        <authorList>
            <person name="Isaki S."/>
            <person name="Kimura A."/>
            <person name="Ohji S."/>
            <person name="Hosoyama A."/>
            <person name="Fujita N."/>
            <person name="Hashimoto M."/>
            <person name="Hosoyama Y."/>
            <person name="Yamazoe A."/>
        </authorList>
    </citation>
    <scope>NUCLEOTIDE SEQUENCE [LARGE SCALE GENOMIC DNA]</scope>
    <source>
        <strain evidence="2 3">NBRC 102217</strain>
    </source>
</reference>
<dbReference type="PANTHER" id="PTHR34875:SF5">
    <property type="entry name" value="GLYCINE CLEAVAGE SYSTEM TRANSCRIPTIONAL REPRESSOR"/>
    <property type="match status" value="1"/>
</dbReference>
<dbReference type="PANTHER" id="PTHR34875">
    <property type="entry name" value="UPF0237 PROTEIN MJ1558"/>
    <property type="match status" value="1"/>
</dbReference>
<gene>
    <name evidence="2" type="primary">gcvR</name>
    <name evidence="2" type="ORF">VHA01S_014_00620</name>
</gene>
<evidence type="ECO:0000313" key="2">
    <source>
        <dbReference type="EMBL" id="GAD89037.1"/>
    </source>
</evidence>
<dbReference type="SUPFAM" id="SSF55021">
    <property type="entry name" value="ACT-like"/>
    <property type="match status" value="2"/>
</dbReference>
<dbReference type="OrthoDB" id="5814713at2"/>
<dbReference type="FunFam" id="3.30.70.260:FF:000005">
    <property type="entry name" value="Glycine cleavage system transcriptional repressor"/>
    <property type="match status" value="1"/>
</dbReference>
<keyword evidence="1" id="KW-0963">Cytoplasm</keyword>
<dbReference type="eggNOG" id="COG2716">
    <property type="taxonomic scope" value="Bacteria"/>
</dbReference>
<organism evidence="2 3">
    <name type="scientific">Vibrio halioticoli NBRC 102217</name>
    <dbReference type="NCBI Taxonomy" id="1219072"/>
    <lineage>
        <taxon>Bacteria</taxon>
        <taxon>Pseudomonadati</taxon>
        <taxon>Pseudomonadota</taxon>
        <taxon>Gammaproteobacteria</taxon>
        <taxon>Vibrionales</taxon>
        <taxon>Vibrionaceae</taxon>
        <taxon>Vibrio</taxon>
    </lineage>
</organism>
<keyword evidence="3" id="KW-1185">Reference proteome</keyword>
<dbReference type="Gene3D" id="3.30.70.260">
    <property type="match status" value="2"/>
</dbReference>
<dbReference type="InterPro" id="IPR050990">
    <property type="entry name" value="UPF0237/GcvR_regulator"/>
</dbReference>
<dbReference type="AlphaFoldDB" id="V5FJ94"/>
<keyword evidence="1" id="KW-0804">Transcription</keyword>
<sequence length="175" mass="19216">MAQHLIITAVGTDRPGIGNKIIHLISELGCNIIDTRIAILGNDFTLIMLTSSTLSQATRVEHSLPQLGAQHDLLTMVKRTSPHTELAPKFTIEAHIQAQDRIGLTEQVTFFFASKEIGINSLSAKMLSGENKDKFQIALSASLSDEYNLMQLQEDFATFCESLNVQGTLNFINNG</sequence>
<accession>V5FJ94</accession>
<protein>
    <recommendedName>
        <fullName evidence="1">Glycine cleavage system transcriptional repressor</fullName>
    </recommendedName>
</protein>
<dbReference type="GO" id="GO:0005737">
    <property type="term" value="C:cytoplasm"/>
    <property type="evidence" value="ECO:0007669"/>
    <property type="project" value="UniProtKB-SubCell"/>
</dbReference>
<proteinExistence type="predicted"/>
<keyword evidence="1" id="KW-0678">Repressor</keyword>
<comment type="subcellular location">
    <subcellularLocation>
        <location evidence="1">Cytoplasm</location>
    </subcellularLocation>
</comment>
<dbReference type="RefSeq" id="WP_023403412.1">
    <property type="nucleotide sequence ID" value="NZ_BAUJ01000014.1"/>
</dbReference>
<dbReference type="Pfam" id="PF13740">
    <property type="entry name" value="ACT_6"/>
    <property type="match status" value="1"/>
</dbReference>
<name>V5FJ94_9VIBR</name>
<comment type="caution">
    <text evidence="2">The sequence shown here is derived from an EMBL/GenBank/DDBJ whole genome shotgun (WGS) entry which is preliminary data.</text>
</comment>
<evidence type="ECO:0000313" key="3">
    <source>
        <dbReference type="Proteomes" id="UP000017800"/>
    </source>
</evidence>
<evidence type="ECO:0000256" key="1">
    <source>
        <dbReference type="PIRNR" id="PIRNR028103"/>
    </source>
</evidence>